<comment type="caution">
    <text evidence="1">The sequence shown here is derived from an EMBL/GenBank/DDBJ whole genome shotgun (WGS) entry which is preliminary data.</text>
</comment>
<gene>
    <name evidence="1" type="ORF">AMORRO_LOCUS8055</name>
</gene>
<dbReference type="PANTHER" id="PTHR31749">
    <property type="entry name" value="KINETOCHORE-ASSOCIATED PROTEIN NSL1 HOMOLOG"/>
    <property type="match status" value="1"/>
</dbReference>
<dbReference type="EMBL" id="CAJVPV010006586">
    <property type="protein sequence ID" value="CAG8607247.1"/>
    <property type="molecule type" value="Genomic_DNA"/>
</dbReference>
<dbReference type="GO" id="GO:0000444">
    <property type="term" value="C:MIS12/MIND type complex"/>
    <property type="evidence" value="ECO:0007669"/>
    <property type="project" value="TreeGrafter"/>
</dbReference>
<dbReference type="AlphaFoldDB" id="A0A9N9CP75"/>
<dbReference type="PANTHER" id="PTHR31749:SF3">
    <property type="entry name" value="KINETOCHORE-ASSOCIATED PROTEIN NSL1 HOMOLOG"/>
    <property type="match status" value="1"/>
</dbReference>
<dbReference type="OrthoDB" id="2135762at2759"/>
<protein>
    <submittedName>
        <fullName evidence="1">2056_t:CDS:1</fullName>
    </submittedName>
</protein>
<evidence type="ECO:0000313" key="2">
    <source>
        <dbReference type="Proteomes" id="UP000789342"/>
    </source>
</evidence>
<dbReference type="Proteomes" id="UP000789342">
    <property type="component" value="Unassembled WGS sequence"/>
</dbReference>
<proteinExistence type="predicted"/>
<evidence type="ECO:0000313" key="1">
    <source>
        <dbReference type="EMBL" id="CAG8607247.1"/>
    </source>
</evidence>
<accession>A0A9N9CP75</accession>
<keyword evidence="2" id="KW-1185">Reference proteome</keyword>
<organism evidence="1 2">
    <name type="scientific">Acaulospora morrowiae</name>
    <dbReference type="NCBI Taxonomy" id="94023"/>
    <lineage>
        <taxon>Eukaryota</taxon>
        <taxon>Fungi</taxon>
        <taxon>Fungi incertae sedis</taxon>
        <taxon>Mucoromycota</taxon>
        <taxon>Glomeromycotina</taxon>
        <taxon>Glomeromycetes</taxon>
        <taxon>Diversisporales</taxon>
        <taxon>Acaulosporaceae</taxon>
        <taxon>Acaulospora</taxon>
    </lineage>
</organism>
<dbReference type="InterPro" id="IPR013950">
    <property type="entry name" value="Mis14/Nsl1"/>
</dbReference>
<reference evidence="1" key="1">
    <citation type="submission" date="2021-06" db="EMBL/GenBank/DDBJ databases">
        <authorList>
            <person name="Kallberg Y."/>
            <person name="Tangrot J."/>
            <person name="Rosling A."/>
        </authorList>
    </citation>
    <scope>NUCLEOTIDE SEQUENCE</scope>
    <source>
        <strain evidence="1">CL551</strain>
    </source>
</reference>
<dbReference type="Pfam" id="PF08641">
    <property type="entry name" value="Mis14"/>
    <property type="match status" value="1"/>
</dbReference>
<dbReference type="GO" id="GO:0000070">
    <property type="term" value="P:mitotic sister chromatid segregation"/>
    <property type="evidence" value="ECO:0007669"/>
    <property type="project" value="InterPro"/>
</dbReference>
<sequence length="229" mass="26704">MERNFDRELREIPKIQADEKEDILLVQNRIQEAALEKIQKHLGDDTDPQFREWVNDTFELAAPNLQVNGIDYNIALKEKNGRVSLLVSFGIFRQGLMFQMFQQTNIQDMEPFNEELCLRVHDVRAQIEEATVKLTQRRKTLPDKVKDVIRELMTKQAISIDNVNFVDKKRVDEMEVEESSDDTRVIEQTSQTFDQSLSILEDLKKSVSGNLSRLERAQTVIMDINQYNS</sequence>
<name>A0A9N9CP75_9GLOM</name>